<dbReference type="EMBL" id="JAEPRB010000233">
    <property type="protein sequence ID" value="KAG2218375.1"/>
    <property type="molecule type" value="Genomic_DNA"/>
</dbReference>
<feature type="transmembrane region" description="Helical" evidence="2">
    <location>
        <begin position="128"/>
        <end position="153"/>
    </location>
</feature>
<keyword evidence="2" id="KW-0812">Transmembrane</keyword>
<accession>A0A8H7VFA9</accession>
<dbReference type="Proteomes" id="UP000646827">
    <property type="component" value="Unassembled WGS sequence"/>
</dbReference>
<sequence length="568" mass="65908">MHNDRELENDHDPLLGSQRRDNNNNDNDDNITSFTIPLKPRQQDDYNNTNNNNNNNASGSRHSNEENDDDDDHDYTNQEERRLLDTDDNSENNNNNDNNEQRPSPEPMEVRDSDDDARIRVSKWDNPIWRYTLLAIFLAMFLIMFKIVLVIIVHSEMIERGPDRVLFNGTEYFDPLVVLVSLDGFQENYLHRNITPNLVQFASNGMRAEYMHPAFPSVTFPNHWTLATGLHPESHGIVANEFYDPILKKDFSIQDDDARWWKGEPIWMTAKRQEKESALIMWPGSFITGLKPERVIPFNDTMPAIEKMDIALNWIDLPRHERPNFIGVYIQQIDEKGHQYGPEGSDINKAIKDMDQAIGHLWDGLAERNLLGRIHIVIVSDHGMAEVDRSRVIYYDDILSSTSKSYLREREAGPLLGLRPKEDAPKHAVQQIYQELYNYTQTHPEPHFQVYLRDDVPIRLHYNHNERIAPIVAIPDVGYVMVDHKEWHPTSSKEPFTRHGIHGYDNLAKEMRSIFIAYGPVIDSFYGRRSVVAPFFNTEVYGFVCELLNIESNPIQNGTMSGQFVRIR</sequence>
<dbReference type="GO" id="GO:0017111">
    <property type="term" value="F:ribonucleoside triphosphate phosphatase activity"/>
    <property type="evidence" value="ECO:0007669"/>
    <property type="project" value="TreeGrafter"/>
</dbReference>
<evidence type="ECO:0000256" key="1">
    <source>
        <dbReference type="SAM" id="MobiDB-lite"/>
    </source>
</evidence>
<evidence type="ECO:0000313" key="3">
    <source>
        <dbReference type="EMBL" id="KAG2218375.1"/>
    </source>
</evidence>
<comment type="caution">
    <text evidence="3">The sequence shown here is derived from an EMBL/GenBank/DDBJ whole genome shotgun (WGS) entry which is preliminary data.</text>
</comment>
<name>A0A8H7VFA9_9FUNG</name>
<reference evidence="3 4" key="1">
    <citation type="submission" date="2020-12" db="EMBL/GenBank/DDBJ databases">
        <title>Metabolic potential, ecology and presence of endohyphal bacteria is reflected in genomic diversity of Mucoromycotina.</title>
        <authorList>
            <person name="Muszewska A."/>
            <person name="Okrasinska A."/>
            <person name="Steczkiewicz K."/>
            <person name="Drgas O."/>
            <person name="Orlowska M."/>
            <person name="Perlinska-Lenart U."/>
            <person name="Aleksandrzak-Piekarczyk T."/>
            <person name="Szatraj K."/>
            <person name="Zielenkiewicz U."/>
            <person name="Pilsyk S."/>
            <person name="Malc E."/>
            <person name="Mieczkowski P."/>
            <person name="Kruszewska J.S."/>
            <person name="Biernat P."/>
            <person name="Pawlowska J."/>
        </authorList>
    </citation>
    <scope>NUCLEOTIDE SEQUENCE [LARGE SCALE GENOMIC DNA]</scope>
    <source>
        <strain evidence="3 4">CBS 142.35</strain>
    </source>
</reference>
<feature type="compositionally biased region" description="Basic and acidic residues" evidence="1">
    <location>
        <begin position="1"/>
        <end position="23"/>
    </location>
</feature>
<feature type="compositionally biased region" description="Basic and acidic residues" evidence="1">
    <location>
        <begin position="74"/>
        <end position="85"/>
    </location>
</feature>
<feature type="region of interest" description="Disordered" evidence="1">
    <location>
        <begin position="1"/>
        <end position="114"/>
    </location>
</feature>
<organism evidence="3 4">
    <name type="scientific">Circinella minor</name>
    <dbReference type="NCBI Taxonomy" id="1195481"/>
    <lineage>
        <taxon>Eukaryota</taxon>
        <taxon>Fungi</taxon>
        <taxon>Fungi incertae sedis</taxon>
        <taxon>Mucoromycota</taxon>
        <taxon>Mucoromycotina</taxon>
        <taxon>Mucoromycetes</taxon>
        <taxon>Mucorales</taxon>
        <taxon>Lichtheimiaceae</taxon>
        <taxon>Circinella</taxon>
    </lineage>
</organism>
<evidence type="ECO:0000256" key="2">
    <source>
        <dbReference type="SAM" id="Phobius"/>
    </source>
</evidence>
<dbReference type="InterPro" id="IPR017850">
    <property type="entry name" value="Alkaline_phosphatase_core_sf"/>
</dbReference>
<dbReference type="SUPFAM" id="SSF53649">
    <property type="entry name" value="Alkaline phosphatase-like"/>
    <property type="match status" value="1"/>
</dbReference>
<dbReference type="OrthoDB" id="415411at2759"/>
<dbReference type="Pfam" id="PF01663">
    <property type="entry name" value="Phosphodiest"/>
    <property type="match status" value="1"/>
</dbReference>
<dbReference type="PANTHER" id="PTHR10151">
    <property type="entry name" value="ECTONUCLEOTIDE PYROPHOSPHATASE/PHOSPHODIESTERASE"/>
    <property type="match status" value="1"/>
</dbReference>
<proteinExistence type="predicted"/>
<dbReference type="Gene3D" id="3.40.720.10">
    <property type="entry name" value="Alkaline Phosphatase, subunit A"/>
    <property type="match status" value="1"/>
</dbReference>
<dbReference type="CDD" id="cd16018">
    <property type="entry name" value="Enpp"/>
    <property type="match status" value="1"/>
</dbReference>
<dbReference type="Gene3D" id="3.30.1360.180">
    <property type="match status" value="1"/>
</dbReference>
<keyword evidence="4" id="KW-1185">Reference proteome</keyword>
<dbReference type="AlphaFoldDB" id="A0A8H7VFA9"/>
<feature type="compositionally biased region" description="Low complexity" evidence="1">
    <location>
        <begin position="47"/>
        <end position="56"/>
    </location>
</feature>
<gene>
    <name evidence="3" type="ORF">INT45_013326</name>
</gene>
<dbReference type="PANTHER" id="PTHR10151:SF120">
    <property type="entry name" value="BIS(5'-ADENOSYL)-TRIPHOSPHATASE"/>
    <property type="match status" value="1"/>
</dbReference>
<dbReference type="GO" id="GO:0047429">
    <property type="term" value="F:nucleoside triphosphate diphosphatase activity"/>
    <property type="evidence" value="ECO:0007669"/>
    <property type="project" value="TreeGrafter"/>
</dbReference>
<keyword evidence="2" id="KW-1133">Transmembrane helix</keyword>
<dbReference type="InterPro" id="IPR002591">
    <property type="entry name" value="Phosphodiest/P_Trfase"/>
</dbReference>
<keyword evidence="2" id="KW-0472">Membrane</keyword>
<dbReference type="GO" id="GO:0009141">
    <property type="term" value="P:nucleoside triphosphate metabolic process"/>
    <property type="evidence" value="ECO:0007669"/>
    <property type="project" value="TreeGrafter"/>
</dbReference>
<protein>
    <submittedName>
        <fullName evidence="3">Uncharacterized protein</fullName>
    </submittedName>
</protein>
<evidence type="ECO:0000313" key="4">
    <source>
        <dbReference type="Proteomes" id="UP000646827"/>
    </source>
</evidence>